<feature type="domain" description="HIT" evidence="6">
    <location>
        <begin position="63"/>
        <end position="172"/>
    </location>
</feature>
<dbReference type="AlphaFoldDB" id="A0A9X8NA94"/>
<keyword evidence="7" id="KW-0548">Nucleotidyltransferase</keyword>
<name>A0A9X8NA94_9CORY</name>
<dbReference type="GO" id="GO:0016779">
    <property type="term" value="F:nucleotidyltransferase activity"/>
    <property type="evidence" value="ECO:0007669"/>
    <property type="project" value="UniProtKB-KW"/>
</dbReference>
<dbReference type="Gene3D" id="3.30.428.10">
    <property type="entry name" value="HIT-like"/>
    <property type="match status" value="1"/>
</dbReference>
<keyword evidence="1" id="KW-0547">Nucleotide-binding</keyword>
<evidence type="ECO:0000313" key="7">
    <source>
        <dbReference type="EMBL" id="SIP87651.1"/>
    </source>
</evidence>
<dbReference type="Pfam" id="PF01230">
    <property type="entry name" value="HIT"/>
    <property type="match status" value="1"/>
</dbReference>
<dbReference type="InterPro" id="IPR052908">
    <property type="entry name" value="AP-4-A_phosphorylase"/>
</dbReference>
<gene>
    <name evidence="7" type="ORF">SAMN05421802_101167</name>
</gene>
<dbReference type="GO" id="GO:0000166">
    <property type="term" value="F:nucleotide binding"/>
    <property type="evidence" value="ECO:0007669"/>
    <property type="project" value="UniProtKB-KW"/>
</dbReference>
<feature type="short sequence motif" description="Histidine triad motif" evidence="4">
    <location>
        <begin position="157"/>
        <end position="161"/>
    </location>
</feature>
<feature type="binding site" evidence="3">
    <location>
        <begin position="151"/>
        <end position="154"/>
    </location>
    <ligand>
        <name>substrate</name>
    </ligand>
</feature>
<proteinExistence type="predicted"/>
<dbReference type="PANTHER" id="PTHR42997">
    <property type="entry name" value="HIT FAMILY HYDROLASE"/>
    <property type="match status" value="1"/>
</dbReference>
<evidence type="ECO:0000256" key="3">
    <source>
        <dbReference type="PIRSR" id="PIRSR639383-2"/>
    </source>
</evidence>
<dbReference type="CDD" id="cd01275">
    <property type="entry name" value="FHIT"/>
    <property type="match status" value="1"/>
</dbReference>
<dbReference type="InterPro" id="IPR011146">
    <property type="entry name" value="HIT-like"/>
</dbReference>
<accession>A0A9X8NA94</accession>
<dbReference type="EMBL" id="FTMH01000001">
    <property type="protein sequence ID" value="SIP87651.1"/>
    <property type="molecule type" value="Genomic_DNA"/>
</dbReference>
<sequence length="210" mass="22891">MSSRARKPLQRATNGETYVDTGVGDPDRLTRLWAPYRSSYITKMPAEGEAGEAEGSSRSNGDPFLEIPQMSDEDGLIVARGETLYAVCNLYPYNAGHLMVVPYRKVADLEELTDAETAELMAFAKHAVKTLKRVSKPEAINVGLNLGKASGGSVSDHLHLHVVPRWAGDANFMAVIGGTKVLPQLLQETRTLLADGWREVHEAESGERDA</sequence>
<dbReference type="InterPro" id="IPR036265">
    <property type="entry name" value="HIT-like_sf"/>
</dbReference>
<comment type="caution">
    <text evidence="7">The sequence shown here is derived from an EMBL/GenBank/DDBJ whole genome shotgun (WGS) entry which is preliminary data.</text>
</comment>
<organism evidence="7 8">
    <name type="scientific">Corynebacterium afermentans</name>
    <dbReference type="NCBI Taxonomy" id="38286"/>
    <lineage>
        <taxon>Bacteria</taxon>
        <taxon>Bacillati</taxon>
        <taxon>Actinomycetota</taxon>
        <taxon>Actinomycetes</taxon>
        <taxon>Mycobacteriales</taxon>
        <taxon>Corynebacteriaceae</taxon>
        <taxon>Corynebacterium</taxon>
    </lineage>
</organism>
<reference evidence="7 8" key="1">
    <citation type="submission" date="2017-01" db="EMBL/GenBank/DDBJ databases">
        <authorList>
            <person name="Varghese N."/>
            <person name="Submissions S."/>
        </authorList>
    </citation>
    <scope>NUCLEOTIDE SEQUENCE [LARGE SCALE GENOMIC DNA]</scope>
    <source>
        <strain evidence="7 8">DSM 44280</strain>
    </source>
</reference>
<dbReference type="PROSITE" id="PS51084">
    <property type="entry name" value="HIT_2"/>
    <property type="match status" value="1"/>
</dbReference>
<evidence type="ECO:0000313" key="8">
    <source>
        <dbReference type="Proteomes" id="UP000185547"/>
    </source>
</evidence>
<dbReference type="OrthoDB" id="9784774at2"/>
<feature type="binding site" evidence="3">
    <location>
        <position position="161"/>
    </location>
    <ligand>
        <name>substrate</name>
    </ligand>
</feature>
<dbReference type="InterPro" id="IPR039383">
    <property type="entry name" value="FHIT"/>
</dbReference>
<dbReference type="SUPFAM" id="SSF54197">
    <property type="entry name" value="HIT-like"/>
    <property type="match status" value="1"/>
</dbReference>
<keyword evidence="7" id="KW-0808">Transferase</keyword>
<feature type="region of interest" description="Disordered" evidence="5">
    <location>
        <begin position="1"/>
        <end position="27"/>
    </location>
</feature>
<keyword evidence="8" id="KW-1185">Reference proteome</keyword>
<dbReference type="PANTHER" id="PTHR42997:SF1">
    <property type="entry name" value="AP-4-A PHOSPHORYLASE"/>
    <property type="match status" value="1"/>
</dbReference>
<evidence type="ECO:0000256" key="5">
    <source>
        <dbReference type="SAM" id="MobiDB-lite"/>
    </source>
</evidence>
<evidence type="ECO:0000256" key="1">
    <source>
        <dbReference type="ARBA" id="ARBA00022741"/>
    </source>
</evidence>
<evidence type="ECO:0000256" key="2">
    <source>
        <dbReference type="PIRSR" id="PIRSR639383-1"/>
    </source>
</evidence>
<evidence type="ECO:0000256" key="4">
    <source>
        <dbReference type="PROSITE-ProRule" id="PRU00464"/>
    </source>
</evidence>
<dbReference type="Proteomes" id="UP000185547">
    <property type="component" value="Unassembled WGS sequence"/>
</dbReference>
<protein>
    <submittedName>
        <fullName evidence="7">ATP adenylyltransferase</fullName>
    </submittedName>
</protein>
<feature type="active site" description="Tele-AMP-histidine intermediate" evidence="2">
    <location>
        <position position="159"/>
    </location>
</feature>
<feature type="binding site" evidence="3">
    <location>
        <position position="89"/>
    </location>
    <ligand>
        <name>substrate</name>
    </ligand>
</feature>
<evidence type="ECO:0000259" key="6">
    <source>
        <dbReference type="PROSITE" id="PS51084"/>
    </source>
</evidence>